<protein>
    <submittedName>
        <fullName evidence="2">Trypsin</fullName>
    </submittedName>
</protein>
<evidence type="ECO:0000313" key="2">
    <source>
        <dbReference type="EMBL" id="OZY87016.1"/>
    </source>
</evidence>
<dbReference type="GO" id="GO:0004252">
    <property type="term" value="F:serine-type endopeptidase activity"/>
    <property type="evidence" value="ECO:0007669"/>
    <property type="project" value="InterPro"/>
</dbReference>
<dbReference type="InterPro" id="IPR043504">
    <property type="entry name" value="Peptidase_S1_PA_chymotrypsin"/>
</dbReference>
<dbReference type="SUPFAM" id="SSF50494">
    <property type="entry name" value="Trypsin-like serine proteases"/>
    <property type="match status" value="1"/>
</dbReference>
<keyword evidence="3" id="KW-1185">Reference proteome</keyword>
<dbReference type="PRINTS" id="PR00834">
    <property type="entry name" value="PROTEASES2C"/>
</dbReference>
<feature type="signal peptide" evidence="1">
    <location>
        <begin position="1"/>
        <end position="24"/>
    </location>
</feature>
<dbReference type="Proteomes" id="UP000216101">
    <property type="component" value="Unassembled WGS sequence"/>
</dbReference>
<organism evidence="2 3">
    <name type="scientific">Cellvibrio mixtus</name>
    <dbReference type="NCBI Taxonomy" id="39650"/>
    <lineage>
        <taxon>Bacteria</taxon>
        <taxon>Pseudomonadati</taxon>
        <taxon>Pseudomonadota</taxon>
        <taxon>Gammaproteobacteria</taxon>
        <taxon>Cellvibrionales</taxon>
        <taxon>Cellvibrionaceae</taxon>
        <taxon>Cellvibrio</taxon>
    </lineage>
</organism>
<dbReference type="PROSITE" id="PS51257">
    <property type="entry name" value="PROKAR_LIPOPROTEIN"/>
    <property type="match status" value="1"/>
</dbReference>
<feature type="chain" id="PRO_5012402121" evidence="1">
    <location>
        <begin position="25"/>
        <end position="469"/>
    </location>
</feature>
<dbReference type="Pfam" id="PF13365">
    <property type="entry name" value="Trypsin_2"/>
    <property type="match status" value="1"/>
</dbReference>
<keyword evidence="1" id="KW-0732">Signal</keyword>
<proteinExistence type="predicted"/>
<dbReference type="PANTHER" id="PTHR43019:SF23">
    <property type="entry name" value="PROTEASE DO-LIKE 5, CHLOROPLASTIC"/>
    <property type="match status" value="1"/>
</dbReference>
<reference evidence="3" key="1">
    <citation type="submission" date="2017-05" db="EMBL/GenBank/DDBJ databases">
        <authorList>
            <person name="Barney B.M."/>
        </authorList>
    </citation>
    <scope>NUCLEOTIDE SEQUENCE [LARGE SCALE GENOMIC DNA]</scope>
    <source>
        <strain evidence="3">PSBB022</strain>
    </source>
</reference>
<dbReference type="InterPro" id="IPR009003">
    <property type="entry name" value="Peptidase_S1_PA"/>
</dbReference>
<comment type="caution">
    <text evidence="2">The sequence shown here is derived from an EMBL/GenBank/DDBJ whole genome shotgun (WGS) entry which is preliminary data.</text>
</comment>
<sequence>MNIPYRLLACALSLVGCISFPVLAQLSANPPIDSAPTAASAVPQPSSTAQQLYAAAQQDLLQLRVLLKNGNSQSSVGSGFLIGTSNLVVTNFHVVSQIALEPDTYFGEYKDTQGKSGAIELLAVDVLHDLAIVRIARQGTGFFTVPHTPGDEQQPALESLSQGEKLYSLGNPLDLGFTISEGTYNGISARGFSDQLMFTGPVNPGMSGGPNVTADGQVAGVNVAHRRDGELVSFLVPAIYVQQLLARVSSDMTPPTDFKPIIGEQLLQHQAVMVDTLLDKPFSIKQLGPYAVPVRESDQVRCWGNSDSSSKKAYTVASINCSMEAAIFVSGDLQTGHVTMRHQYARNRKLNSLQFAQLTSKMFGSQVYSTAKSDTITPAACTESFVAHNAISLRALVCAEAYHKFKDLYDFTLITASTDDSQMSLQSMINIQGVSYANGTRLIEQFLQGIDRRTGQDKPAASNDGEAAQ</sequence>
<gene>
    <name evidence="2" type="ORF">CBP51_08515</name>
</gene>
<dbReference type="STRING" id="1209072.GCA_000766945_01586"/>
<evidence type="ECO:0000313" key="3">
    <source>
        <dbReference type="Proteomes" id="UP000216101"/>
    </source>
</evidence>
<dbReference type="EMBL" id="NHNI01000001">
    <property type="protein sequence ID" value="OZY87016.1"/>
    <property type="molecule type" value="Genomic_DNA"/>
</dbReference>
<accession>A0A266QBK6</accession>
<name>A0A266QBK6_9GAMM</name>
<dbReference type="AlphaFoldDB" id="A0A266QBK6"/>
<dbReference type="InterPro" id="IPR001940">
    <property type="entry name" value="Peptidase_S1C"/>
</dbReference>
<dbReference type="RefSeq" id="WP_094984525.1">
    <property type="nucleotide sequence ID" value="NZ_NHNI01000001.1"/>
</dbReference>
<dbReference type="GO" id="GO:0006508">
    <property type="term" value="P:proteolysis"/>
    <property type="evidence" value="ECO:0007669"/>
    <property type="project" value="InterPro"/>
</dbReference>
<dbReference type="Gene3D" id="2.40.10.10">
    <property type="entry name" value="Trypsin-like serine proteases"/>
    <property type="match status" value="2"/>
</dbReference>
<evidence type="ECO:0000256" key="1">
    <source>
        <dbReference type="SAM" id="SignalP"/>
    </source>
</evidence>
<dbReference type="PANTHER" id="PTHR43019">
    <property type="entry name" value="SERINE ENDOPROTEASE DEGS"/>
    <property type="match status" value="1"/>
</dbReference>